<keyword evidence="3" id="KW-1185">Reference proteome</keyword>
<name>A0A1V4A3E3_9ACTN</name>
<dbReference type="Proteomes" id="UP000190539">
    <property type="component" value="Unassembled WGS sequence"/>
</dbReference>
<feature type="compositionally biased region" description="Basic residues" evidence="1">
    <location>
        <begin position="109"/>
        <end position="122"/>
    </location>
</feature>
<proteinExistence type="predicted"/>
<evidence type="ECO:0000313" key="3">
    <source>
        <dbReference type="Proteomes" id="UP000190539"/>
    </source>
</evidence>
<sequence length="135" mass="14873">MDLVGPAPAPEPIADPDAMAEQYAHVFLAQDPHARLGLVSAPCGACWSRPTPHPLPNCQPYVTPWGCAHPERSRWAGARSADPYGLRRAANPPRRPRIVRVTGAPVPVHHSRRHSAAPRTRRVVYGPSTRHERRP</sequence>
<accession>A0A1V4A3E3</accession>
<evidence type="ECO:0000313" key="2">
    <source>
        <dbReference type="EMBL" id="OON73855.1"/>
    </source>
</evidence>
<comment type="caution">
    <text evidence="2">The sequence shown here is derived from an EMBL/GenBank/DDBJ whole genome shotgun (WGS) entry which is preliminary data.</text>
</comment>
<gene>
    <name evidence="2" type="ORF">B1H18_26725</name>
</gene>
<protein>
    <submittedName>
        <fullName evidence="2">Uncharacterized protein</fullName>
    </submittedName>
</protein>
<organism evidence="2 3">
    <name type="scientific">Streptomyces tsukubensis</name>
    <dbReference type="NCBI Taxonomy" id="83656"/>
    <lineage>
        <taxon>Bacteria</taxon>
        <taxon>Bacillati</taxon>
        <taxon>Actinomycetota</taxon>
        <taxon>Actinomycetes</taxon>
        <taxon>Kitasatosporales</taxon>
        <taxon>Streptomycetaceae</taxon>
        <taxon>Streptomyces</taxon>
    </lineage>
</organism>
<evidence type="ECO:0000256" key="1">
    <source>
        <dbReference type="SAM" id="MobiDB-lite"/>
    </source>
</evidence>
<reference evidence="2 3" key="1">
    <citation type="submission" date="2017-02" db="EMBL/GenBank/DDBJ databases">
        <title>Draft Genome Sequence of Streptomyces tsukubaensis F601, a Producer of the immunosuppressant tacrolimus FK506.</title>
        <authorList>
            <person name="Zong G."/>
            <person name="Zhong C."/>
            <person name="Fu J."/>
            <person name="Qin R."/>
            <person name="Cao G."/>
        </authorList>
    </citation>
    <scope>NUCLEOTIDE SEQUENCE [LARGE SCALE GENOMIC DNA]</scope>
    <source>
        <strain evidence="2 3">F601</strain>
    </source>
</reference>
<dbReference type="AlphaFoldDB" id="A0A1V4A3E3"/>
<feature type="region of interest" description="Disordered" evidence="1">
    <location>
        <begin position="84"/>
        <end position="135"/>
    </location>
</feature>
<dbReference type="EMBL" id="MVFC01000030">
    <property type="protein sequence ID" value="OON73855.1"/>
    <property type="molecule type" value="Genomic_DNA"/>
</dbReference>